<evidence type="ECO:0000313" key="2">
    <source>
        <dbReference type="EMBL" id="THJ46111.1"/>
    </source>
</evidence>
<accession>A0A1N6ZWN7</accession>
<organism evidence="2 3">
    <name type="scientific">Aeromonas veronii</name>
    <dbReference type="NCBI Taxonomy" id="654"/>
    <lineage>
        <taxon>Bacteria</taxon>
        <taxon>Pseudomonadati</taxon>
        <taxon>Pseudomonadota</taxon>
        <taxon>Gammaproteobacteria</taxon>
        <taxon>Aeromonadales</taxon>
        <taxon>Aeromonadaceae</taxon>
        <taxon>Aeromonas</taxon>
    </lineage>
</organism>
<gene>
    <name evidence="2" type="ORF">E8Q35_07420</name>
</gene>
<dbReference type="RefSeq" id="WP_076495082.1">
    <property type="nucleotide sequence ID" value="NZ_CAWQXT010000056.1"/>
</dbReference>
<keyword evidence="1" id="KW-0732">Signal</keyword>
<dbReference type="AlphaFoldDB" id="A0A1N6ZWN7"/>
<evidence type="ECO:0000256" key="1">
    <source>
        <dbReference type="SAM" id="SignalP"/>
    </source>
</evidence>
<feature type="chain" id="PRO_5030032301" evidence="1">
    <location>
        <begin position="20"/>
        <end position="94"/>
    </location>
</feature>
<dbReference type="EMBL" id="SSUX01000004">
    <property type="protein sequence ID" value="THJ46111.1"/>
    <property type="molecule type" value="Genomic_DNA"/>
</dbReference>
<dbReference type="Pfam" id="PF11006">
    <property type="entry name" value="DUF2845"/>
    <property type="match status" value="1"/>
</dbReference>
<proteinExistence type="predicted"/>
<name>A0A1N6ZWN7_AERVE</name>
<reference evidence="2 3" key="1">
    <citation type="submission" date="2019-04" db="EMBL/GenBank/DDBJ databases">
        <title>Comparative genomics of Aeromonas veronii strains pathogenic to fish.</title>
        <authorList>
            <person name="Cascarano M.C."/>
            <person name="Smyrli M."/>
            <person name="Katharios P."/>
        </authorList>
    </citation>
    <scope>NUCLEOTIDE SEQUENCE [LARGE SCALE GENOMIC DNA]</scope>
    <source>
        <strain evidence="2 3">XU1</strain>
    </source>
</reference>
<dbReference type="Proteomes" id="UP000309618">
    <property type="component" value="Unassembled WGS sequence"/>
</dbReference>
<evidence type="ECO:0000313" key="3">
    <source>
        <dbReference type="Proteomes" id="UP000309618"/>
    </source>
</evidence>
<comment type="caution">
    <text evidence="2">The sequence shown here is derived from an EMBL/GenBank/DDBJ whole genome shotgun (WGS) entry which is preliminary data.</text>
</comment>
<dbReference type="InterPro" id="IPR021268">
    <property type="entry name" value="DUF2845"/>
</dbReference>
<sequence length="94" mass="10308">MKHWMLLGLVALLPLTANAGAMRCKSALISDGDSSFNVLKSCGQPQMKEDIIDERLLDAPKIGERWTYQQGANAIPQAVTIINGKVVKIEDLTR</sequence>
<protein>
    <submittedName>
        <fullName evidence="2">DUF2845 domain-containing protein</fullName>
    </submittedName>
</protein>
<feature type="signal peptide" evidence="1">
    <location>
        <begin position="1"/>
        <end position="19"/>
    </location>
</feature>